<comment type="caution">
    <text evidence="1">The sequence shown here is derived from an EMBL/GenBank/DDBJ whole genome shotgun (WGS) entry which is preliminary data.</text>
</comment>
<dbReference type="SUPFAM" id="SSF109604">
    <property type="entry name" value="HD-domain/PDEase-like"/>
    <property type="match status" value="1"/>
</dbReference>
<accession>A0ABV6I0S6</accession>
<gene>
    <name evidence="1" type="ORF">ACFFII_02175</name>
</gene>
<protein>
    <recommendedName>
        <fullName evidence="3">HD domain-containing protein</fullName>
    </recommendedName>
</protein>
<reference evidence="1 2" key="1">
    <citation type="submission" date="2024-09" db="EMBL/GenBank/DDBJ databases">
        <authorList>
            <person name="Sun Q."/>
            <person name="Mori K."/>
        </authorList>
    </citation>
    <scope>NUCLEOTIDE SEQUENCE [LARGE SCALE GENOMIC DNA]</scope>
    <source>
        <strain evidence="1 2">KCTC 22789</strain>
    </source>
</reference>
<evidence type="ECO:0000313" key="2">
    <source>
        <dbReference type="Proteomes" id="UP001589799"/>
    </source>
</evidence>
<keyword evidence="2" id="KW-1185">Reference proteome</keyword>
<name>A0ABV6I0S6_9RHOB</name>
<evidence type="ECO:0008006" key="3">
    <source>
        <dbReference type="Google" id="ProtNLM"/>
    </source>
</evidence>
<dbReference type="EMBL" id="JBHLWE010000007">
    <property type="protein sequence ID" value="MFC0339569.1"/>
    <property type="molecule type" value="Genomic_DNA"/>
</dbReference>
<dbReference type="Proteomes" id="UP001589799">
    <property type="component" value="Unassembled WGS sequence"/>
</dbReference>
<proteinExistence type="predicted"/>
<organism evidence="1 2">
    <name type="scientific">Paracoccus niistensis</name>
    <dbReference type="NCBI Taxonomy" id="632935"/>
    <lineage>
        <taxon>Bacteria</taxon>
        <taxon>Pseudomonadati</taxon>
        <taxon>Pseudomonadota</taxon>
        <taxon>Alphaproteobacteria</taxon>
        <taxon>Rhodobacterales</taxon>
        <taxon>Paracoccaceae</taxon>
        <taxon>Paracoccus</taxon>
    </lineage>
</organism>
<sequence>MTRWTHLEGTEIWNAARAAHAEPKGRHYHNFDHVERLYEIAAEQRVPYDLALDLAILIHDVIYDDQPDKERRSADWMLGFAPVPPDAAWQRAADLILSTIHHGPGGDDRLELLDLHDFGDLERGLRNRERLAREFEELAGVKRESFLAGNTAFMAKMADRIEEELDLAPEETRDDWARIAFGIRALLAHEAESQQPGRPEKGA</sequence>
<evidence type="ECO:0000313" key="1">
    <source>
        <dbReference type="EMBL" id="MFC0339569.1"/>
    </source>
</evidence>
<dbReference type="RefSeq" id="WP_377697249.1">
    <property type="nucleotide sequence ID" value="NZ_JBHLWE010000007.1"/>
</dbReference>